<dbReference type="EMBL" id="BSTK01000014">
    <property type="protein sequence ID" value="GLY89714.1"/>
    <property type="molecule type" value="Genomic_DNA"/>
</dbReference>
<reference evidence="3" key="1">
    <citation type="submission" date="2023-03" db="EMBL/GenBank/DDBJ databases">
        <title>Actinoallomurus iriomotensis NBRC 103684.</title>
        <authorList>
            <person name="Ichikawa N."/>
            <person name="Sato H."/>
            <person name="Tonouchi N."/>
        </authorList>
    </citation>
    <scope>NUCLEOTIDE SEQUENCE</scope>
    <source>
        <strain evidence="3">NBRC 103684</strain>
    </source>
</reference>
<name>A0A9W6S9W2_9ACTN</name>
<dbReference type="InterPro" id="IPR002347">
    <property type="entry name" value="SDR_fam"/>
</dbReference>
<evidence type="ECO:0000256" key="1">
    <source>
        <dbReference type="ARBA" id="ARBA00006484"/>
    </source>
</evidence>
<dbReference type="InterPro" id="IPR020904">
    <property type="entry name" value="Sc_DH/Rdtase_CS"/>
</dbReference>
<organism evidence="3 4">
    <name type="scientific">Actinoallomurus iriomotensis</name>
    <dbReference type="NCBI Taxonomy" id="478107"/>
    <lineage>
        <taxon>Bacteria</taxon>
        <taxon>Bacillati</taxon>
        <taxon>Actinomycetota</taxon>
        <taxon>Actinomycetes</taxon>
        <taxon>Streptosporangiales</taxon>
        <taxon>Thermomonosporaceae</taxon>
        <taxon>Actinoallomurus</taxon>
    </lineage>
</organism>
<evidence type="ECO:0000313" key="4">
    <source>
        <dbReference type="Proteomes" id="UP001165074"/>
    </source>
</evidence>
<accession>A0A9W6S9W2</accession>
<protein>
    <submittedName>
        <fullName evidence="3">Uncharacterized protein</fullName>
    </submittedName>
</protein>
<feature type="region of interest" description="Disordered" evidence="2">
    <location>
        <begin position="135"/>
        <end position="159"/>
    </location>
</feature>
<dbReference type="PRINTS" id="PR00081">
    <property type="entry name" value="GDHRDH"/>
</dbReference>
<dbReference type="InterPro" id="IPR036291">
    <property type="entry name" value="NAD(P)-bd_dom_sf"/>
</dbReference>
<dbReference type="Gene3D" id="3.40.50.720">
    <property type="entry name" value="NAD(P)-binding Rossmann-like Domain"/>
    <property type="match status" value="1"/>
</dbReference>
<dbReference type="PROSITE" id="PS00061">
    <property type="entry name" value="ADH_SHORT"/>
    <property type="match status" value="1"/>
</dbReference>
<sequence>MNVRAPYFLIRRDIGSGMIRIALPAEPSYAMTKAAVDTLGRTLANAVGRRGITVNTVAPGTTRTDRTAAMYDIPGVAEQMNAAQAIQRTGMPAVVAFRASPDGGWVTGQWLDARGGSPVGSAIRSDLVAECDAHARRPGDVGHPPRWGKRPHRPASGGTCHEGCRLPPCSTRARRRSAHILERHQGSLG</sequence>
<dbReference type="GO" id="GO:0016616">
    <property type="term" value="F:oxidoreductase activity, acting on the CH-OH group of donors, NAD or NADP as acceptor"/>
    <property type="evidence" value="ECO:0007669"/>
    <property type="project" value="TreeGrafter"/>
</dbReference>
<comment type="caution">
    <text evidence="3">The sequence shown here is derived from an EMBL/GenBank/DDBJ whole genome shotgun (WGS) entry which is preliminary data.</text>
</comment>
<dbReference type="PANTHER" id="PTHR42760:SF53">
    <property type="entry name" value="BLR4183 PROTEIN"/>
    <property type="match status" value="1"/>
</dbReference>
<evidence type="ECO:0000256" key="2">
    <source>
        <dbReference type="SAM" id="MobiDB-lite"/>
    </source>
</evidence>
<evidence type="ECO:0000313" key="3">
    <source>
        <dbReference type="EMBL" id="GLY89714.1"/>
    </source>
</evidence>
<proteinExistence type="inferred from homology"/>
<dbReference type="AlphaFoldDB" id="A0A9W6S9W2"/>
<dbReference type="Pfam" id="PF13561">
    <property type="entry name" value="adh_short_C2"/>
    <property type="match status" value="1"/>
</dbReference>
<dbReference type="Proteomes" id="UP001165074">
    <property type="component" value="Unassembled WGS sequence"/>
</dbReference>
<keyword evidence="4" id="KW-1185">Reference proteome</keyword>
<dbReference type="PANTHER" id="PTHR42760">
    <property type="entry name" value="SHORT-CHAIN DEHYDROGENASES/REDUCTASES FAMILY MEMBER"/>
    <property type="match status" value="1"/>
</dbReference>
<comment type="similarity">
    <text evidence="1">Belongs to the short-chain dehydrogenases/reductases (SDR) family.</text>
</comment>
<dbReference type="GO" id="GO:0030497">
    <property type="term" value="P:fatty acid elongation"/>
    <property type="evidence" value="ECO:0007669"/>
    <property type="project" value="TreeGrafter"/>
</dbReference>
<dbReference type="SUPFAM" id="SSF51735">
    <property type="entry name" value="NAD(P)-binding Rossmann-fold domains"/>
    <property type="match status" value="1"/>
</dbReference>
<gene>
    <name evidence="3" type="ORF">Airi02_076430</name>
</gene>